<dbReference type="Pfam" id="PF03695">
    <property type="entry name" value="UPF0149"/>
    <property type="match status" value="1"/>
</dbReference>
<dbReference type="InterPro" id="IPR036255">
    <property type="entry name" value="YgfB-like_sf"/>
</dbReference>
<dbReference type="Proteomes" id="UP000180253">
    <property type="component" value="Unassembled WGS sequence"/>
</dbReference>
<protein>
    <recommendedName>
        <fullName evidence="3">YecA family protein</fullName>
    </recommendedName>
</protein>
<gene>
    <name evidence="1" type="ORF">BIW53_00425</name>
</gene>
<name>A0A1S1NE45_9GAMM</name>
<organism evidence="1 2">
    <name type="scientific">Pseudoalteromonas byunsanensis</name>
    <dbReference type="NCBI Taxonomy" id="327939"/>
    <lineage>
        <taxon>Bacteria</taxon>
        <taxon>Pseudomonadati</taxon>
        <taxon>Pseudomonadota</taxon>
        <taxon>Gammaproteobacteria</taxon>
        <taxon>Alteromonadales</taxon>
        <taxon>Pseudoalteromonadaceae</taxon>
        <taxon>Pseudoalteromonas</taxon>
    </lineage>
</organism>
<evidence type="ECO:0000313" key="1">
    <source>
        <dbReference type="EMBL" id="OHU97875.1"/>
    </source>
</evidence>
<evidence type="ECO:0000313" key="2">
    <source>
        <dbReference type="Proteomes" id="UP000180253"/>
    </source>
</evidence>
<dbReference type="AlphaFoldDB" id="A0A1S1NE45"/>
<dbReference type="InterPro" id="IPR011978">
    <property type="entry name" value="YgfB-like"/>
</dbReference>
<accession>A0A1S1NE45</accession>
<dbReference type="NCBIfam" id="TIGR02292">
    <property type="entry name" value="ygfB_yecA"/>
    <property type="match status" value="1"/>
</dbReference>
<evidence type="ECO:0008006" key="3">
    <source>
        <dbReference type="Google" id="ProtNLM"/>
    </source>
</evidence>
<reference evidence="1 2" key="1">
    <citation type="submission" date="2016-10" db="EMBL/GenBank/DDBJ databases">
        <title>Pseudoalteromonas amylolytica sp. nov., isolated from the surface seawater.</title>
        <authorList>
            <person name="Wu Y.-H."/>
            <person name="Cheng H."/>
            <person name="Jin X.-B."/>
            <person name="Wang C.-S."/>
            <person name="Xu X.-W."/>
        </authorList>
    </citation>
    <scope>NUCLEOTIDE SEQUENCE [LARGE SCALE GENOMIC DNA]</scope>
    <source>
        <strain evidence="1 2">JCM 12483</strain>
    </source>
</reference>
<dbReference type="RefSeq" id="WP_070989564.1">
    <property type="nucleotide sequence ID" value="NZ_CBCSHD010000017.1"/>
</dbReference>
<comment type="caution">
    <text evidence="1">The sequence shown here is derived from an EMBL/GenBank/DDBJ whole genome shotgun (WGS) entry which is preliminary data.</text>
</comment>
<proteinExistence type="predicted"/>
<dbReference type="Gene3D" id="1.20.120.740">
    <property type="entry name" value="YgfB uncharacterised protein family UPF0149, PF03695"/>
    <property type="match status" value="1"/>
</dbReference>
<dbReference type="STRING" id="327939.BIW53_00425"/>
<dbReference type="EMBL" id="MNAN01000007">
    <property type="protein sequence ID" value="OHU97875.1"/>
    <property type="molecule type" value="Genomic_DNA"/>
</dbReference>
<keyword evidence="2" id="KW-1185">Reference proteome</keyword>
<sequence length="195" mass="21796">MLDFSFTPEHEKLLANYLASRSEAMSLTMTQGYLFALICGPNAVDVEQWLHDVSAADDKIDESVVFAFMALHHHISEQVFAGHYQLPWTALSDYQQRHQWSIGFITGAQPYFDALLVADALSCELKEALQVATEQLAFFSLSQSQVSDYCDQLNCDEVEFLAQQSNLACEFAKGYAQLIEVVAVASGLYDDEDAF</sequence>
<dbReference type="OrthoDB" id="570299at2"/>
<dbReference type="SUPFAM" id="SSF101327">
    <property type="entry name" value="YgfB-like"/>
    <property type="match status" value="1"/>
</dbReference>